<evidence type="ECO:0000313" key="2">
    <source>
        <dbReference type="Proteomes" id="UP001501479"/>
    </source>
</evidence>
<reference evidence="2" key="1">
    <citation type="journal article" date="2019" name="Int. J. Syst. Evol. Microbiol.">
        <title>The Global Catalogue of Microorganisms (GCM) 10K type strain sequencing project: providing services to taxonomists for standard genome sequencing and annotation.</title>
        <authorList>
            <consortium name="The Broad Institute Genomics Platform"/>
            <consortium name="The Broad Institute Genome Sequencing Center for Infectious Disease"/>
            <person name="Wu L."/>
            <person name="Ma J."/>
        </authorList>
    </citation>
    <scope>NUCLEOTIDE SEQUENCE [LARGE SCALE GENOMIC DNA]</scope>
    <source>
        <strain evidence="2">JCM 17329</strain>
    </source>
</reference>
<dbReference type="EMBL" id="BAABDS010000010">
    <property type="protein sequence ID" value="GAA3704413.1"/>
    <property type="molecule type" value="Genomic_DNA"/>
</dbReference>
<dbReference type="RefSeq" id="WP_344962837.1">
    <property type="nucleotide sequence ID" value="NZ_BAABDS010000010.1"/>
</dbReference>
<gene>
    <name evidence="1" type="ORF">GCM10022421_09030</name>
</gene>
<dbReference type="InterPro" id="IPR006487">
    <property type="entry name" value="Phage_lambda_L"/>
</dbReference>
<comment type="caution">
    <text evidence="1">The sequence shown here is derived from an EMBL/GenBank/DDBJ whole genome shotgun (WGS) entry which is preliminary data.</text>
</comment>
<proteinExistence type="predicted"/>
<dbReference type="Pfam" id="PF05100">
    <property type="entry name" value="Phage_tail_L"/>
    <property type="match status" value="1"/>
</dbReference>
<dbReference type="NCBIfam" id="TIGR01600">
    <property type="entry name" value="phage_tail_L"/>
    <property type="match status" value="1"/>
</dbReference>
<name>A0ABP7DHI1_9GAMM</name>
<protein>
    <submittedName>
        <fullName evidence="1">Phage minor tail protein L</fullName>
    </submittedName>
</protein>
<accession>A0ABP7DHI1</accession>
<sequence length="235" mass="25568">MRDLSASQLIDLRNVVQGAEVELWEVDLTSMGGDVYRFCNEVNERGQSITWQGELYQAYPCQGDGFDWSGQGPSNRPKLVLANITGLVTGLCEDYEDLAGALVTRRLVEAKALDAVNFLNGNPTADPSRELMVARYLVERLTDLIADIAVFELALPSETDTLLIPARVALTNSCSWVYRESDCGYTGGPVADAKDQTTSDPAQDRCGKRLASCKLRWGANAPLPFGGFPTANKLG</sequence>
<evidence type="ECO:0000313" key="1">
    <source>
        <dbReference type="EMBL" id="GAA3704413.1"/>
    </source>
</evidence>
<keyword evidence="2" id="KW-1185">Reference proteome</keyword>
<organism evidence="1 2">
    <name type="scientific">Oceanisphaera sediminis</name>
    <dbReference type="NCBI Taxonomy" id="981381"/>
    <lineage>
        <taxon>Bacteria</taxon>
        <taxon>Pseudomonadati</taxon>
        <taxon>Pseudomonadota</taxon>
        <taxon>Gammaproteobacteria</taxon>
        <taxon>Aeromonadales</taxon>
        <taxon>Aeromonadaceae</taxon>
        <taxon>Oceanisphaera</taxon>
    </lineage>
</organism>
<dbReference type="Proteomes" id="UP001501479">
    <property type="component" value="Unassembled WGS sequence"/>
</dbReference>